<dbReference type="Gene3D" id="3.40.50.150">
    <property type="entry name" value="Vaccinia Virus protein VP39"/>
    <property type="match status" value="1"/>
</dbReference>
<evidence type="ECO:0000313" key="2">
    <source>
        <dbReference type="EMBL" id="RQW13504.1"/>
    </source>
</evidence>
<organism evidence="2 3">
    <name type="scientific">Paenibacillus rhizophilus</name>
    <dbReference type="NCBI Taxonomy" id="1850366"/>
    <lineage>
        <taxon>Bacteria</taxon>
        <taxon>Bacillati</taxon>
        <taxon>Bacillota</taxon>
        <taxon>Bacilli</taxon>
        <taxon>Bacillales</taxon>
        <taxon>Paenibacillaceae</taxon>
        <taxon>Paenibacillus</taxon>
    </lineage>
</organism>
<keyword evidence="3" id="KW-1185">Reference proteome</keyword>
<keyword evidence="2" id="KW-0489">Methyltransferase</keyword>
<dbReference type="InterPro" id="IPR052356">
    <property type="entry name" value="Thiol_S-MT"/>
</dbReference>
<dbReference type="EMBL" id="RQPI01000001">
    <property type="protein sequence ID" value="RQW13504.1"/>
    <property type="molecule type" value="Genomic_DNA"/>
</dbReference>
<feature type="domain" description="Methyltransferase type 11" evidence="1">
    <location>
        <begin position="44"/>
        <end position="138"/>
    </location>
</feature>
<proteinExistence type="predicted"/>
<evidence type="ECO:0000259" key="1">
    <source>
        <dbReference type="Pfam" id="PF08241"/>
    </source>
</evidence>
<dbReference type="Pfam" id="PF08241">
    <property type="entry name" value="Methyltransf_11"/>
    <property type="match status" value="1"/>
</dbReference>
<dbReference type="OrthoDB" id="9772751at2"/>
<gene>
    <name evidence="2" type="ORF">EH198_03530</name>
</gene>
<dbReference type="GO" id="GO:0032259">
    <property type="term" value="P:methylation"/>
    <property type="evidence" value="ECO:0007669"/>
    <property type="project" value="UniProtKB-KW"/>
</dbReference>
<dbReference type="RefSeq" id="WP_124694146.1">
    <property type="nucleotide sequence ID" value="NZ_JBHUFE010000016.1"/>
</dbReference>
<name>A0A3N9PEQ3_9BACL</name>
<protein>
    <submittedName>
        <fullName evidence="2">Class I SAM-dependent methyltransferase</fullName>
    </submittedName>
</protein>
<comment type="caution">
    <text evidence="2">The sequence shown here is derived from an EMBL/GenBank/DDBJ whole genome shotgun (WGS) entry which is preliminary data.</text>
</comment>
<keyword evidence="2" id="KW-0808">Transferase</keyword>
<dbReference type="AlphaFoldDB" id="A0A3N9PEQ3"/>
<dbReference type="InterPro" id="IPR029063">
    <property type="entry name" value="SAM-dependent_MTases_sf"/>
</dbReference>
<accession>A0A3N9PEQ3</accession>
<dbReference type="PANTHER" id="PTHR45036:SF1">
    <property type="entry name" value="METHYLTRANSFERASE LIKE 7A"/>
    <property type="match status" value="1"/>
</dbReference>
<dbReference type="PANTHER" id="PTHR45036">
    <property type="entry name" value="METHYLTRANSFERASE LIKE 7B"/>
    <property type="match status" value="1"/>
</dbReference>
<evidence type="ECO:0000313" key="3">
    <source>
        <dbReference type="Proteomes" id="UP000282529"/>
    </source>
</evidence>
<sequence>MKTNGSDIIRKRYDRISRIFDVMERMIKKEWRADLLGSVDGEVLEVGVGTGANLSYYPPHAAGVTGIDFSPGMLRYAKQKALHAPFPVTLLEMDAQHMDFPDNSFDYVIATCVFCSVPDPVAGLMEIRRVCKPDGKVLLLEHMRSEQPFAGILMDLLNPITVRISGANINRRTLQNIEKAGFSIEENVPLMGSIVRRLVLTPNKRAK</sequence>
<dbReference type="SUPFAM" id="SSF53335">
    <property type="entry name" value="S-adenosyl-L-methionine-dependent methyltransferases"/>
    <property type="match status" value="1"/>
</dbReference>
<dbReference type="CDD" id="cd02440">
    <property type="entry name" value="AdoMet_MTases"/>
    <property type="match status" value="1"/>
</dbReference>
<dbReference type="InterPro" id="IPR013216">
    <property type="entry name" value="Methyltransf_11"/>
</dbReference>
<dbReference type="Proteomes" id="UP000282529">
    <property type="component" value="Unassembled WGS sequence"/>
</dbReference>
<dbReference type="GO" id="GO:0008757">
    <property type="term" value="F:S-adenosylmethionine-dependent methyltransferase activity"/>
    <property type="evidence" value="ECO:0007669"/>
    <property type="project" value="InterPro"/>
</dbReference>
<reference evidence="2 3" key="1">
    <citation type="submission" date="2018-11" db="EMBL/GenBank/DDBJ databases">
        <title>Genome sequence of strain 7197.</title>
        <authorList>
            <person name="Gao J."/>
            <person name="Sun J."/>
        </authorList>
    </citation>
    <scope>NUCLEOTIDE SEQUENCE [LARGE SCALE GENOMIC DNA]</scope>
    <source>
        <strain evidence="2 3">7197</strain>
    </source>
</reference>